<proteinExistence type="predicted"/>
<dbReference type="AlphaFoldDB" id="A0A0G4GJ32"/>
<evidence type="ECO:0000313" key="3">
    <source>
        <dbReference type="Proteomes" id="UP000041254"/>
    </source>
</evidence>
<protein>
    <submittedName>
        <fullName evidence="2">Uncharacterized protein</fullName>
    </submittedName>
</protein>
<feature type="transmembrane region" description="Helical" evidence="1">
    <location>
        <begin position="611"/>
        <end position="635"/>
    </location>
</feature>
<sequence length="640" mass="72003">MLEAPVPIDFASGPYLRLDDLSQVNESIATRPRLAGHSPVYATPELINAITDCEEAGVREDYPIGVSRRSIVMVKSNETSIDHKEAPSDHRRHWLVQLPRYPSSLFELRWLLSEQRVYPSAESQEHMRQASDLRRAAAEEKDDALSSLWARLKGSPSVARIKEWLAILPDDDYDGLSSQLRGNIKQFEGWRRRLVNSVFAFARKKVDLPLLSEVPGMKEHLDRALREWQKNTMESVKSVAEKAMKTTDSSEEALASLTHSLQHWERLFLPPSLADNSLDEVLLSIDRMRRAANIRLSHVLAETFVIWRRQGLFGKKTRQPADDAKEQLIGLVVTLPDISLPHMKDLPALTTAVSSKLQQDTSERTAGIYKVLEGILREGDMPAAVKTAIMESISGILAHSEKDQQHALAIPAHLGLHQLQGFLSYKVDEWSAMLETEISRSMDEWQKMVLQLTEKHLLWAKNVVRDTFGWIEVHQATASPADQPMVLAYALQTGDGALFGEWRLTVSGDYRTTTARIVPMFGSNSIVDTIMTDTFAQWAFANTDTLVQLMKAMAQTMGSHVSVAASLLSKYDSVYREVKGHLMDVLGDLQEGSETISEAFETPAFSYRPPLWLRASILASFATVAVIVFVFIFLWNQRRS</sequence>
<keyword evidence="3" id="KW-1185">Reference proteome</keyword>
<name>A0A0G4GJ32_VITBC</name>
<accession>A0A0G4GJ32</accession>
<reference evidence="2 3" key="1">
    <citation type="submission" date="2014-11" db="EMBL/GenBank/DDBJ databases">
        <authorList>
            <person name="Zhu J."/>
            <person name="Qi W."/>
            <person name="Song R."/>
        </authorList>
    </citation>
    <scope>NUCLEOTIDE SEQUENCE [LARGE SCALE GENOMIC DNA]</scope>
</reference>
<dbReference type="VEuPathDB" id="CryptoDB:Vbra_17947"/>
<dbReference type="Proteomes" id="UP000041254">
    <property type="component" value="Unassembled WGS sequence"/>
</dbReference>
<gene>
    <name evidence="2" type="ORF">Vbra_17947</name>
</gene>
<organism evidence="2 3">
    <name type="scientific">Vitrella brassicaformis (strain CCMP3155)</name>
    <dbReference type="NCBI Taxonomy" id="1169540"/>
    <lineage>
        <taxon>Eukaryota</taxon>
        <taxon>Sar</taxon>
        <taxon>Alveolata</taxon>
        <taxon>Colpodellida</taxon>
        <taxon>Vitrellaceae</taxon>
        <taxon>Vitrella</taxon>
    </lineage>
</organism>
<keyword evidence="1" id="KW-0812">Transmembrane</keyword>
<evidence type="ECO:0000256" key="1">
    <source>
        <dbReference type="SAM" id="Phobius"/>
    </source>
</evidence>
<dbReference type="EMBL" id="CDMY01000684">
    <property type="protein sequence ID" value="CEM29849.1"/>
    <property type="molecule type" value="Genomic_DNA"/>
</dbReference>
<dbReference type="InParanoid" id="A0A0G4GJ32"/>
<evidence type="ECO:0000313" key="2">
    <source>
        <dbReference type="EMBL" id="CEM29849.1"/>
    </source>
</evidence>
<keyword evidence="1" id="KW-0472">Membrane</keyword>
<keyword evidence="1" id="KW-1133">Transmembrane helix</keyword>